<organism evidence="5 6">
    <name type="scientific">Lysobacter arenosi</name>
    <dbReference type="NCBI Taxonomy" id="2795387"/>
    <lineage>
        <taxon>Bacteria</taxon>
        <taxon>Pseudomonadati</taxon>
        <taxon>Pseudomonadota</taxon>
        <taxon>Gammaproteobacteria</taxon>
        <taxon>Lysobacterales</taxon>
        <taxon>Lysobacteraceae</taxon>
        <taxon>Lysobacter</taxon>
    </lineage>
</organism>
<dbReference type="InterPro" id="IPR037049">
    <property type="entry name" value="DUF1214_C_sf"/>
</dbReference>
<dbReference type="InterPro" id="IPR037050">
    <property type="entry name" value="DUF1254_sf"/>
</dbReference>
<feature type="signal peptide" evidence="2">
    <location>
        <begin position="1"/>
        <end position="27"/>
    </location>
</feature>
<evidence type="ECO:0000256" key="2">
    <source>
        <dbReference type="SAM" id="SignalP"/>
    </source>
</evidence>
<protein>
    <submittedName>
        <fullName evidence="5">DUF1254 domain-containing protein</fullName>
    </submittedName>
</protein>
<proteinExistence type="predicted"/>
<dbReference type="SUPFAM" id="SSF160935">
    <property type="entry name" value="VPA0735-like"/>
    <property type="match status" value="1"/>
</dbReference>
<dbReference type="Pfam" id="PF06742">
    <property type="entry name" value="DUF1214"/>
    <property type="match status" value="1"/>
</dbReference>
<dbReference type="PANTHER" id="PTHR36509">
    <property type="entry name" value="BLL3101 PROTEIN"/>
    <property type="match status" value="1"/>
</dbReference>
<dbReference type="PANTHER" id="PTHR36509:SF2">
    <property type="entry name" value="BLL3101 PROTEIN"/>
    <property type="match status" value="1"/>
</dbReference>
<feature type="domain" description="DUF1214" evidence="3">
    <location>
        <begin position="358"/>
        <end position="469"/>
    </location>
</feature>
<reference evidence="5 6" key="1">
    <citation type="submission" date="2021-02" db="EMBL/GenBank/DDBJ databases">
        <title>Lysobacter arenosi sp. nov., isolated from soil of gangwondo yeongwol, south Korea.</title>
        <authorList>
            <person name="Kim K.R."/>
            <person name="Kim K.H."/>
            <person name="Jeon C.O."/>
        </authorList>
    </citation>
    <scope>NUCLEOTIDE SEQUENCE [LARGE SCALE GENOMIC DNA]</scope>
    <source>
        <strain evidence="5 6">R7</strain>
    </source>
</reference>
<evidence type="ECO:0000259" key="4">
    <source>
        <dbReference type="Pfam" id="PF06863"/>
    </source>
</evidence>
<keyword evidence="6" id="KW-1185">Reference proteome</keyword>
<keyword evidence="2" id="KW-0732">Signal</keyword>
<gene>
    <name evidence="5" type="ORF">HIV01_014260</name>
</gene>
<feature type="domain" description="DUF1254" evidence="4">
    <location>
        <begin position="89"/>
        <end position="221"/>
    </location>
</feature>
<accession>A0ABX7R8L4</accession>
<evidence type="ECO:0000313" key="5">
    <source>
        <dbReference type="EMBL" id="QSX74340.1"/>
    </source>
</evidence>
<dbReference type="RefSeq" id="WP_200608149.1">
    <property type="nucleotide sequence ID" value="NZ_CP071517.1"/>
</dbReference>
<dbReference type="Proteomes" id="UP000663400">
    <property type="component" value="Chromosome"/>
</dbReference>
<dbReference type="Gene3D" id="2.60.120.600">
    <property type="entry name" value="Domain of unknown function DUF1214, C-terminal domain"/>
    <property type="match status" value="1"/>
</dbReference>
<dbReference type="Pfam" id="PF06863">
    <property type="entry name" value="DUF1254"/>
    <property type="match status" value="1"/>
</dbReference>
<evidence type="ECO:0000256" key="1">
    <source>
        <dbReference type="SAM" id="MobiDB-lite"/>
    </source>
</evidence>
<dbReference type="InterPro" id="IPR010679">
    <property type="entry name" value="DUF1254"/>
</dbReference>
<evidence type="ECO:0000259" key="3">
    <source>
        <dbReference type="Pfam" id="PF06742"/>
    </source>
</evidence>
<sequence length="486" mass="52886">MKHSLSGVRLSALLVAVALSLALPACKPETPPATPTAEQPAAAGQADQATEARAIAKDAYIWGFPIVESYKSMYAQAIDAKGPDFHAPFNQIGSAASVATPKDTAIITPNSDTPYSFLWMDLRAEPVVITIPALGGKRYFSVQLIDMYTHNFAYINKALTQGKAGKYLIAGPDWKGETPKGIDKVFPAETQFAYALFRTQLFAPDDLANVKKLQAQYTAQPLSQFLGTPAPASAPKIEFPAYDAAKANSLGFFGYLNFLLQFMPPNPADADARKRFETIGVAPGQPFDEAALSPQTRQALLDGIADADKDLQEFTATRINTEQVSSADLFGTRDFLKGNSLYRFAGAKLGIYGNSGSEADYLSYFVDAKGAPLDASRHDYTLHFGKDALPPTNAFWSITMYDGKSKLLIDNPINRYLINSPMLPRLKRDADGGLTLYLQHASPGKDKEANWLPAPNGPFYAILRNYSPAPAVVDRSWKKPPLEVTR</sequence>
<name>A0ABX7R8L4_9GAMM</name>
<dbReference type="InterPro" id="IPR010621">
    <property type="entry name" value="DUF1214"/>
</dbReference>
<feature type="compositionally biased region" description="Low complexity" evidence="1">
    <location>
        <begin position="35"/>
        <end position="48"/>
    </location>
</feature>
<dbReference type="Gene3D" id="2.60.40.1610">
    <property type="entry name" value="Domain of unknown function DUF1254"/>
    <property type="match status" value="1"/>
</dbReference>
<evidence type="ECO:0000313" key="6">
    <source>
        <dbReference type="Proteomes" id="UP000663400"/>
    </source>
</evidence>
<feature type="chain" id="PRO_5046012690" evidence="2">
    <location>
        <begin position="28"/>
        <end position="486"/>
    </location>
</feature>
<feature type="region of interest" description="Disordered" evidence="1">
    <location>
        <begin position="29"/>
        <end position="48"/>
    </location>
</feature>
<dbReference type="EMBL" id="CP071517">
    <property type="protein sequence ID" value="QSX74340.1"/>
    <property type="molecule type" value="Genomic_DNA"/>
</dbReference>